<accession>A0ABS8WNP8</accession>
<dbReference type="EMBL" id="JACEIK010008178">
    <property type="protein sequence ID" value="MCE3051115.1"/>
    <property type="molecule type" value="Genomic_DNA"/>
</dbReference>
<evidence type="ECO:0000256" key="1">
    <source>
        <dbReference type="SAM" id="MobiDB-lite"/>
    </source>
</evidence>
<protein>
    <submittedName>
        <fullName evidence="2">Uncharacterized protein</fullName>
    </submittedName>
</protein>
<evidence type="ECO:0000313" key="3">
    <source>
        <dbReference type="Proteomes" id="UP000823775"/>
    </source>
</evidence>
<evidence type="ECO:0000313" key="2">
    <source>
        <dbReference type="EMBL" id="MCE3051115.1"/>
    </source>
</evidence>
<organism evidence="2 3">
    <name type="scientific">Datura stramonium</name>
    <name type="common">Jimsonweed</name>
    <name type="synonym">Common thornapple</name>
    <dbReference type="NCBI Taxonomy" id="4076"/>
    <lineage>
        <taxon>Eukaryota</taxon>
        <taxon>Viridiplantae</taxon>
        <taxon>Streptophyta</taxon>
        <taxon>Embryophyta</taxon>
        <taxon>Tracheophyta</taxon>
        <taxon>Spermatophyta</taxon>
        <taxon>Magnoliopsida</taxon>
        <taxon>eudicotyledons</taxon>
        <taxon>Gunneridae</taxon>
        <taxon>Pentapetalae</taxon>
        <taxon>asterids</taxon>
        <taxon>lamiids</taxon>
        <taxon>Solanales</taxon>
        <taxon>Solanaceae</taxon>
        <taxon>Solanoideae</taxon>
        <taxon>Datureae</taxon>
        <taxon>Datura</taxon>
    </lineage>
</organism>
<feature type="compositionally biased region" description="Basic and acidic residues" evidence="1">
    <location>
        <begin position="223"/>
        <end position="239"/>
    </location>
</feature>
<keyword evidence="3" id="KW-1185">Reference proteome</keyword>
<comment type="caution">
    <text evidence="2">The sequence shown here is derived from an EMBL/GenBank/DDBJ whole genome shotgun (WGS) entry which is preliminary data.</text>
</comment>
<feature type="compositionally biased region" description="Basic and acidic residues" evidence="1">
    <location>
        <begin position="116"/>
        <end position="126"/>
    </location>
</feature>
<feature type="region of interest" description="Disordered" evidence="1">
    <location>
        <begin position="223"/>
        <end position="258"/>
    </location>
</feature>
<reference evidence="2 3" key="1">
    <citation type="journal article" date="2021" name="BMC Genomics">
        <title>Datura genome reveals duplications of psychoactive alkaloid biosynthetic genes and high mutation rate following tissue culture.</title>
        <authorList>
            <person name="Rajewski A."/>
            <person name="Carter-House D."/>
            <person name="Stajich J."/>
            <person name="Litt A."/>
        </authorList>
    </citation>
    <scope>NUCLEOTIDE SEQUENCE [LARGE SCALE GENOMIC DNA]</scope>
    <source>
        <strain evidence="2">AR-01</strain>
    </source>
</reference>
<feature type="compositionally biased region" description="Basic and acidic residues" evidence="1">
    <location>
        <begin position="323"/>
        <end position="332"/>
    </location>
</feature>
<sequence length="332" mass="36783">MGLDLPLDLQKFHSKYRIVDLDDTIPTHQESPKNTIQNFGNLQNCEVINSASSLENTARFEESNSQPNSVDFQQNPSIGDDRSPFDLSSHKNLTFSNLPIERYGQATPSNFFGESVENRTTNRSDSSENQGGAPPKVCSSHQDRPTLKVSGQMDGATDGGEHLKFPGDNVQGTVRAPIDQNSVNTLKAPIGLDSIGMNYTSRIRRSLPDDDIMVGGNQITNWKRDEERRKAKEREETAKKSKGVVATDQIHPSQADTSGMVSNLPLHIETYFQVSRGIKEKVPINPKGNNPQNPKEKGPQNPNEVAPKNPKQQLQNQKKKKNGKTDKLASQK</sequence>
<feature type="compositionally biased region" description="Polar residues" evidence="1">
    <location>
        <begin position="63"/>
        <end position="77"/>
    </location>
</feature>
<feature type="region of interest" description="Disordered" evidence="1">
    <location>
        <begin position="279"/>
        <end position="332"/>
    </location>
</feature>
<feature type="region of interest" description="Disordered" evidence="1">
    <location>
        <begin position="56"/>
        <end position="86"/>
    </location>
</feature>
<dbReference type="Proteomes" id="UP000823775">
    <property type="component" value="Unassembled WGS sequence"/>
</dbReference>
<name>A0ABS8WNP8_DATST</name>
<feature type="region of interest" description="Disordered" evidence="1">
    <location>
        <begin position="104"/>
        <end position="175"/>
    </location>
</feature>
<gene>
    <name evidence="2" type="ORF">HAX54_048926</name>
</gene>
<proteinExistence type="predicted"/>
<feature type="compositionally biased region" description="Polar residues" evidence="1">
    <location>
        <begin position="106"/>
        <end position="115"/>
    </location>
</feature>